<organism evidence="2 3">
    <name type="scientific">Gonapodya prolifera (strain JEL478)</name>
    <name type="common">Monoblepharis prolifera</name>
    <dbReference type="NCBI Taxonomy" id="1344416"/>
    <lineage>
        <taxon>Eukaryota</taxon>
        <taxon>Fungi</taxon>
        <taxon>Fungi incertae sedis</taxon>
        <taxon>Chytridiomycota</taxon>
        <taxon>Chytridiomycota incertae sedis</taxon>
        <taxon>Monoblepharidomycetes</taxon>
        <taxon>Monoblepharidales</taxon>
        <taxon>Gonapodyaceae</taxon>
        <taxon>Gonapodya</taxon>
    </lineage>
</organism>
<dbReference type="STRING" id="1344416.A0A139AU23"/>
<dbReference type="SUPFAM" id="SSF51338">
    <property type="entry name" value="Composite domain of metallo-dependent hydrolases"/>
    <property type="match status" value="1"/>
</dbReference>
<dbReference type="AlphaFoldDB" id="A0A139AU23"/>
<evidence type="ECO:0000313" key="3">
    <source>
        <dbReference type="Proteomes" id="UP000070544"/>
    </source>
</evidence>
<dbReference type="OrthoDB" id="3501663at2759"/>
<proteinExistence type="predicted"/>
<dbReference type="Gene3D" id="3.10.310.70">
    <property type="match status" value="1"/>
</dbReference>
<dbReference type="InterPro" id="IPR032466">
    <property type="entry name" value="Metal_Hydrolase"/>
</dbReference>
<reference evidence="2 3" key="1">
    <citation type="journal article" date="2015" name="Genome Biol. Evol.">
        <title>Phylogenomic analyses indicate that early fungi evolved digesting cell walls of algal ancestors of land plants.</title>
        <authorList>
            <person name="Chang Y."/>
            <person name="Wang S."/>
            <person name="Sekimoto S."/>
            <person name="Aerts A.L."/>
            <person name="Choi C."/>
            <person name="Clum A."/>
            <person name="LaButti K.M."/>
            <person name="Lindquist E.A."/>
            <person name="Yee Ngan C."/>
            <person name="Ohm R.A."/>
            <person name="Salamov A.A."/>
            <person name="Grigoriev I.V."/>
            <person name="Spatafora J.W."/>
            <person name="Berbee M.L."/>
        </authorList>
    </citation>
    <scope>NUCLEOTIDE SEQUENCE [LARGE SCALE GENOMIC DNA]</scope>
    <source>
        <strain evidence="2 3">JEL478</strain>
    </source>
</reference>
<evidence type="ECO:0000313" key="2">
    <source>
        <dbReference type="EMBL" id="KXS20204.1"/>
    </source>
</evidence>
<dbReference type="PANTHER" id="PTHR22642">
    <property type="entry name" value="IMIDAZOLONEPROPIONASE"/>
    <property type="match status" value="1"/>
</dbReference>
<dbReference type="Proteomes" id="UP000070544">
    <property type="component" value="Unassembled WGS sequence"/>
</dbReference>
<dbReference type="CDD" id="cd01300">
    <property type="entry name" value="YtcJ_like"/>
    <property type="match status" value="1"/>
</dbReference>
<accession>A0A139AU23</accession>
<gene>
    <name evidence="2" type="ORF">M427DRAFT_52452</name>
</gene>
<dbReference type="OMA" id="AGNDCAL"/>
<dbReference type="Gene3D" id="3.20.20.140">
    <property type="entry name" value="Metal-dependent hydrolases"/>
    <property type="match status" value="1"/>
</dbReference>
<dbReference type="InterPro" id="IPR011059">
    <property type="entry name" value="Metal-dep_hydrolase_composite"/>
</dbReference>
<dbReference type="SUPFAM" id="SSF51556">
    <property type="entry name" value="Metallo-dependent hydrolases"/>
    <property type="match status" value="1"/>
</dbReference>
<dbReference type="InterPro" id="IPR033932">
    <property type="entry name" value="YtcJ-like"/>
</dbReference>
<protein>
    <recommendedName>
        <fullName evidence="1">Amidohydrolase 3 domain-containing protein</fullName>
    </recommendedName>
</protein>
<dbReference type="InterPro" id="IPR013108">
    <property type="entry name" value="Amidohydro_3"/>
</dbReference>
<keyword evidence="3" id="KW-1185">Reference proteome</keyword>
<dbReference type="Gene3D" id="2.30.40.10">
    <property type="entry name" value="Urease, subunit C, domain 1"/>
    <property type="match status" value="1"/>
</dbReference>
<feature type="domain" description="Amidohydrolase 3" evidence="1">
    <location>
        <begin position="101"/>
        <end position="615"/>
    </location>
</feature>
<sequence length="620" mass="67020">MPPIHSHGCVCEAAGGLLPDSAFKDFAKYVDRPPTLRLRGGAKTREPDATKVKTIVRGARIWTADATNPRADAIAISETGRILAVGSEASVKAVPNADEAQVVDLTGRTILPGFVEPHMHPTFGAVVLNQFLDVYPFTVKNVEDVLDRLRAKCEEMDQAGRPNSDWVWAFGYDQALTPPCRPLLVEDLDSISSTRPIFIISNTVHTGYANSAAFAAASVTHTTPSVPGGGEFLKTASGSLSGVVVESALGVFTAHQPKLGPEEYSQALLEFLRRASRKGVTTVVDAALRLDEPSDDDALGGMVGAYLHLASADLLPTRVSLSPTSPYLTQATALARKIGRQRAPGDVVYLTESSDMVSIHAIKFVLDGTNQTMTAAQTQPYLNGDGGNKGDMNYPNTEKLLETVKKVKDVGFSAMFHANGDGALDQAIEVYDKIFGKPAPEDLFSGKGFRGRIEHCTITREEQIPRLKELNVIPSFLMQHLLYWGSRYRDVSLGPARAARMDPAGDCVKHGMPWSMHCDMPVTPVQPLQYVTTAVTRTNYYDGKIIGSEQCVSVEEALKSITIHAAIQSGFGDVCGSLSVGKSADLVVLDESPLDVEPSKIKDIIIEETWIAGKRMMHLM</sequence>
<dbReference type="PANTHER" id="PTHR22642:SF2">
    <property type="entry name" value="PROTEIN LONG AFTER FAR-RED 3"/>
    <property type="match status" value="1"/>
</dbReference>
<dbReference type="Pfam" id="PF07969">
    <property type="entry name" value="Amidohydro_3"/>
    <property type="match status" value="1"/>
</dbReference>
<dbReference type="GO" id="GO:0016810">
    <property type="term" value="F:hydrolase activity, acting on carbon-nitrogen (but not peptide) bonds"/>
    <property type="evidence" value="ECO:0007669"/>
    <property type="project" value="InterPro"/>
</dbReference>
<name>A0A139AU23_GONPJ</name>
<dbReference type="EMBL" id="KQ965736">
    <property type="protein sequence ID" value="KXS20204.1"/>
    <property type="molecule type" value="Genomic_DNA"/>
</dbReference>
<evidence type="ECO:0000259" key="1">
    <source>
        <dbReference type="Pfam" id="PF07969"/>
    </source>
</evidence>